<sequence length="54" mass="5594">MDFVANRNRLNVAVSRARALAILVGSPALLSAPAGSVAQLQGINALCRLVEYAA</sequence>
<organism evidence="1 2">
    <name type="scientific">Phytoactinopolyspora alkaliphila</name>
    <dbReference type="NCBI Taxonomy" id="1783498"/>
    <lineage>
        <taxon>Bacteria</taxon>
        <taxon>Bacillati</taxon>
        <taxon>Actinomycetota</taxon>
        <taxon>Actinomycetes</taxon>
        <taxon>Jiangellales</taxon>
        <taxon>Jiangellaceae</taxon>
        <taxon>Phytoactinopolyspora</taxon>
    </lineage>
</organism>
<dbReference type="EMBL" id="JAAGOB010000004">
    <property type="protein sequence ID" value="NED95575.1"/>
    <property type="molecule type" value="Genomic_DNA"/>
</dbReference>
<dbReference type="Gene3D" id="3.40.50.300">
    <property type="entry name" value="P-loop containing nucleotide triphosphate hydrolases"/>
    <property type="match status" value="1"/>
</dbReference>
<reference evidence="1 2" key="1">
    <citation type="submission" date="2020-02" db="EMBL/GenBank/DDBJ databases">
        <authorList>
            <person name="Li X.-J."/>
            <person name="Feng X.-M."/>
        </authorList>
    </citation>
    <scope>NUCLEOTIDE SEQUENCE [LARGE SCALE GENOMIC DNA]</scope>
    <source>
        <strain evidence="1 2">CGMCC 4.7225</strain>
    </source>
</reference>
<accession>A0A6N9YKV5</accession>
<evidence type="ECO:0000313" key="2">
    <source>
        <dbReference type="Proteomes" id="UP000469185"/>
    </source>
</evidence>
<keyword evidence="2" id="KW-1185">Reference proteome</keyword>
<evidence type="ECO:0008006" key="3">
    <source>
        <dbReference type="Google" id="ProtNLM"/>
    </source>
</evidence>
<comment type="caution">
    <text evidence="1">The sequence shown here is derived from an EMBL/GenBank/DDBJ whole genome shotgun (WGS) entry which is preliminary data.</text>
</comment>
<gene>
    <name evidence="1" type="ORF">G1H11_09635</name>
</gene>
<dbReference type="Proteomes" id="UP000469185">
    <property type="component" value="Unassembled WGS sequence"/>
</dbReference>
<name>A0A6N9YKV5_9ACTN</name>
<dbReference type="AlphaFoldDB" id="A0A6N9YKV5"/>
<proteinExistence type="predicted"/>
<dbReference type="RefSeq" id="WP_163818334.1">
    <property type="nucleotide sequence ID" value="NZ_JAAGOB010000004.1"/>
</dbReference>
<evidence type="ECO:0000313" key="1">
    <source>
        <dbReference type="EMBL" id="NED95575.1"/>
    </source>
</evidence>
<dbReference type="InterPro" id="IPR027417">
    <property type="entry name" value="P-loop_NTPase"/>
</dbReference>
<protein>
    <recommendedName>
        <fullName evidence="3">DNA2/NAM7 helicase-like C-terminal domain-containing protein</fullName>
    </recommendedName>
</protein>